<evidence type="ECO:0000313" key="4">
    <source>
        <dbReference type="Proteomes" id="UP001596174"/>
    </source>
</evidence>
<comment type="caution">
    <text evidence="3">The sequence shown here is derived from an EMBL/GenBank/DDBJ whole genome shotgun (WGS) entry which is preliminary data.</text>
</comment>
<sequence length="323" mass="34646">MKYRRALVGIGSAAALAIVLDVGISLLDAFDRTDGGQVAVVRNGGPFDDRNIRQVIQPASGLTWIGWYSDVHKYPSQQRFYTITSDAKRGDRPGVDVVHTPSADGVDMGIEGTLYFTLNLDDKTLRDFDDKFGTRTFTAADGKQYHAYDGTDGWSAFLDQIIRPVIDNDLREQIADFRCAELVSSCALVQNAGTTATAASTAGKSNNSNIAAVQNAINTSLEQDLQSTLGDKFLINLRFNLVRVTLPDNVQAAVDKAQAAFAAVSEAQAKVAQAKAEAQANEIRQQGYSKCPACATIDEMKAIPPNVTTFAPGSGFAITPGTK</sequence>
<dbReference type="Pfam" id="PF01145">
    <property type="entry name" value="Band_7"/>
    <property type="match status" value="1"/>
</dbReference>
<dbReference type="Proteomes" id="UP001596174">
    <property type="component" value="Unassembled WGS sequence"/>
</dbReference>
<evidence type="ECO:0000259" key="2">
    <source>
        <dbReference type="Pfam" id="PF01145"/>
    </source>
</evidence>
<feature type="coiled-coil region" evidence="1">
    <location>
        <begin position="257"/>
        <end position="284"/>
    </location>
</feature>
<feature type="domain" description="Band 7" evidence="2">
    <location>
        <begin position="34"/>
        <end position="278"/>
    </location>
</feature>
<accession>A0ABW1GAC0</accession>
<evidence type="ECO:0000313" key="3">
    <source>
        <dbReference type="EMBL" id="MFC5911128.1"/>
    </source>
</evidence>
<gene>
    <name evidence="3" type="ORF">ACFP3V_28470</name>
</gene>
<protein>
    <submittedName>
        <fullName evidence="3">SPFH domain-containing protein</fullName>
    </submittedName>
</protein>
<reference evidence="4" key="1">
    <citation type="journal article" date="2019" name="Int. J. Syst. Evol. Microbiol.">
        <title>The Global Catalogue of Microorganisms (GCM) 10K type strain sequencing project: providing services to taxonomists for standard genome sequencing and annotation.</title>
        <authorList>
            <consortium name="The Broad Institute Genomics Platform"/>
            <consortium name="The Broad Institute Genome Sequencing Center for Infectious Disease"/>
            <person name="Wu L."/>
            <person name="Ma J."/>
        </authorList>
    </citation>
    <scope>NUCLEOTIDE SEQUENCE [LARGE SCALE GENOMIC DNA]</scope>
    <source>
        <strain evidence="4">JCM 4816</strain>
    </source>
</reference>
<dbReference type="RefSeq" id="WP_380589540.1">
    <property type="nucleotide sequence ID" value="NZ_JBHSQJ010000147.1"/>
</dbReference>
<keyword evidence="4" id="KW-1185">Reference proteome</keyword>
<proteinExistence type="predicted"/>
<keyword evidence="1" id="KW-0175">Coiled coil</keyword>
<organism evidence="3 4">
    <name type="scientific">Streptacidiphilus monticola</name>
    <dbReference type="NCBI Taxonomy" id="2161674"/>
    <lineage>
        <taxon>Bacteria</taxon>
        <taxon>Bacillati</taxon>
        <taxon>Actinomycetota</taxon>
        <taxon>Actinomycetes</taxon>
        <taxon>Kitasatosporales</taxon>
        <taxon>Streptomycetaceae</taxon>
        <taxon>Streptacidiphilus</taxon>
    </lineage>
</organism>
<name>A0ABW1GAC0_9ACTN</name>
<dbReference type="InterPro" id="IPR001107">
    <property type="entry name" value="Band_7"/>
</dbReference>
<dbReference type="EMBL" id="JBHSQJ010000147">
    <property type="protein sequence ID" value="MFC5911128.1"/>
    <property type="molecule type" value="Genomic_DNA"/>
</dbReference>
<evidence type="ECO:0000256" key="1">
    <source>
        <dbReference type="SAM" id="Coils"/>
    </source>
</evidence>